<dbReference type="AlphaFoldDB" id="A0A0L0QV39"/>
<accession>A0A0L0QV39</accession>
<name>A0A0L0QV39_VIRPA</name>
<comment type="caution">
    <text evidence="1">The sequence shown here is derived from an EMBL/GenBank/DDBJ whole genome shotgun (WGS) entry which is preliminary data.</text>
</comment>
<gene>
    <name evidence="1" type="ORF">AFK71_04465</name>
</gene>
<dbReference type="Pfam" id="PF11553">
    <property type="entry name" value="DUF3231"/>
    <property type="match status" value="1"/>
</dbReference>
<reference evidence="2" key="1">
    <citation type="submission" date="2015-07" db="EMBL/GenBank/DDBJ databases">
        <title>Fjat-10053 dsm26.</title>
        <authorList>
            <person name="Liu B."/>
            <person name="Wang J."/>
            <person name="Zhu Y."/>
            <person name="Liu G."/>
            <person name="Chen Q."/>
            <person name="Chen Z."/>
            <person name="Lan J."/>
            <person name="Che J."/>
            <person name="Ge C."/>
            <person name="Shi H."/>
            <person name="Pan Z."/>
            <person name="Liu X."/>
        </authorList>
    </citation>
    <scope>NUCLEOTIDE SEQUENCE [LARGE SCALE GENOMIC DNA]</scope>
    <source>
        <strain evidence="2">DSM 26</strain>
    </source>
</reference>
<dbReference type="GeneID" id="66869810"/>
<organism evidence="1 2">
    <name type="scientific">Virgibacillus pantothenticus</name>
    <dbReference type="NCBI Taxonomy" id="1473"/>
    <lineage>
        <taxon>Bacteria</taxon>
        <taxon>Bacillati</taxon>
        <taxon>Bacillota</taxon>
        <taxon>Bacilli</taxon>
        <taxon>Bacillales</taxon>
        <taxon>Bacillaceae</taxon>
        <taxon>Virgibacillus</taxon>
    </lineage>
</organism>
<dbReference type="InterPro" id="IPR021617">
    <property type="entry name" value="DUF3231"/>
</dbReference>
<dbReference type="EMBL" id="LGTO01000004">
    <property type="protein sequence ID" value="KNE22058.1"/>
    <property type="molecule type" value="Genomic_DNA"/>
</dbReference>
<keyword evidence="2" id="KW-1185">Reference proteome</keyword>
<dbReference type="InterPro" id="IPR012347">
    <property type="entry name" value="Ferritin-like"/>
</dbReference>
<proteinExistence type="predicted"/>
<evidence type="ECO:0000313" key="1">
    <source>
        <dbReference type="EMBL" id="KNE22058.1"/>
    </source>
</evidence>
<dbReference type="PATRIC" id="fig|1473.5.peg.3857"/>
<evidence type="ECO:0000313" key="2">
    <source>
        <dbReference type="Proteomes" id="UP000036780"/>
    </source>
</evidence>
<dbReference type="Gene3D" id="1.20.1260.10">
    <property type="match status" value="1"/>
</dbReference>
<sequence length="171" mass="19064">MGILSGNPTEEPMHYGEVYLTWSHLLANNGMIDLYQGFYNHAGDEDLKKLIKEGIQGIKNENQEIENLLKANGIALPPTPPERPEANLEEIPVGARFNDVEIAAILSTDVSKGLVICSTIIGQSIREDIGMMYGQFHMKKAQFGVKVLHLNKEKGWLLPPPLHLKAQNKHE</sequence>
<dbReference type="RefSeq" id="WP_050350342.1">
    <property type="nucleotide sequence ID" value="NZ_BOSN01000005.1"/>
</dbReference>
<dbReference type="Proteomes" id="UP000036780">
    <property type="component" value="Unassembled WGS sequence"/>
</dbReference>
<dbReference type="OrthoDB" id="1934429at2"/>
<protein>
    <submittedName>
        <fullName evidence="1">Membrane protein</fullName>
    </submittedName>
</protein>